<gene>
    <name evidence="1" type="ORF">LZC39_12230</name>
</gene>
<sequence length="23" mass="2403">MKKILFSSIAAFALVISGCSTKS</sequence>
<dbReference type="EMBL" id="JAJUOL010000450">
    <property type="protein sequence ID" value="MCH3852857.1"/>
    <property type="molecule type" value="Genomic_DNA"/>
</dbReference>
<evidence type="ECO:0000313" key="2">
    <source>
        <dbReference type="Proteomes" id="UP001199644"/>
    </source>
</evidence>
<dbReference type="Proteomes" id="UP001199644">
    <property type="component" value="Unassembled WGS sequence"/>
</dbReference>
<organism evidence="1 2">
    <name type="scientific">Campylobacter jejuni</name>
    <dbReference type="NCBI Taxonomy" id="197"/>
    <lineage>
        <taxon>Bacteria</taxon>
        <taxon>Pseudomonadati</taxon>
        <taxon>Campylobacterota</taxon>
        <taxon>Epsilonproteobacteria</taxon>
        <taxon>Campylobacterales</taxon>
        <taxon>Campylobacteraceae</taxon>
        <taxon>Campylobacter</taxon>
    </lineage>
</organism>
<evidence type="ECO:0000313" key="1">
    <source>
        <dbReference type="EMBL" id="MCH3852857.1"/>
    </source>
</evidence>
<protein>
    <submittedName>
        <fullName evidence="1">Peptidoglycan-associated lipoprotein</fullName>
    </submittedName>
</protein>
<keyword evidence="1" id="KW-0449">Lipoprotein</keyword>
<name>A0AAW5EFV8_CAMJU</name>
<dbReference type="AlphaFoldDB" id="A0AAW5EFV8"/>
<comment type="caution">
    <text evidence="1">The sequence shown here is derived from an EMBL/GenBank/DDBJ whole genome shotgun (WGS) entry which is preliminary data.</text>
</comment>
<reference evidence="1" key="1">
    <citation type="submission" date="2021-12" db="EMBL/GenBank/DDBJ databases">
        <title>Prevalence of phenicol resistance gene fexA in Campylobacter isolated from poultry supply chain.</title>
        <authorList>
            <person name="Tang B."/>
            <person name="Zheng X."/>
            <person name="Lin J."/>
            <person name="Lin R."/>
            <person name="Yang H."/>
            <person name="Shen Z."/>
            <person name="Xia F."/>
        </authorList>
    </citation>
    <scope>NUCLEOTIDE SEQUENCE</scope>
    <source>
        <strain evidence="1">CJHN2011004</strain>
    </source>
</reference>
<feature type="non-terminal residue" evidence="1">
    <location>
        <position position="23"/>
    </location>
</feature>
<proteinExistence type="predicted"/>
<accession>A0AAW5EFV8</accession>
<dbReference type="PROSITE" id="PS51257">
    <property type="entry name" value="PROKAR_LIPOPROTEIN"/>
    <property type="match status" value="1"/>
</dbReference>